<organism evidence="15">
    <name type="scientific">Menopon gallinae</name>
    <name type="common">poultry shaft louse</name>
    <dbReference type="NCBI Taxonomy" id="328185"/>
    <lineage>
        <taxon>Eukaryota</taxon>
        <taxon>Metazoa</taxon>
        <taxon>Ecdysozoa</taxon>
        <taxon>Arthropoda</taxon>
        <taxon>Hexapoda</taxon>
        <taxon>Insecta</taxon>
        <taxon>Pterygota</taxon>
        <taxon>Neoptera</taxon>
        <taxon>Paraneoptera</taxon>
        <taxon>Psocodea</taxon>
        <taxon>Troctomorpha</taxon>
        <taxon>Phthiraptera</taxon>
        <taxon>Amblycera</taxon>
        <taxon>Menoponidae</taxon>
        <taxon>Menopon</taxon>
    </lineage>
</organism>
<comment type="similarity">
    <text evidence="2 14">Belongs to the mitochondrial carrier (TC 2.A.29) family.</text>
</comment>
<evidence type="ECO:0000256" key="14">
    <source>
        <dbReference type="RuleBase" id="RU000488"/>
    </source>
</evidence>
<evidence type="ECO:0000256" key="7">
    <source>
        <dbReference type="ARBA" id="ARBA00022792"/>
    </source>
</evidence>
<keyword evidence="9" id="KW-0408">Iron</keyword>
<gene>
    <name evidence="15" type="ORF">PYX00_004132</name>
</gene>
<dbReference type="GO" id="GO:0005743">
    <property type="term" value="C:mitochondrial inner membrane"/>
    <property type="evidence" value="ECO:0007669"/>
    <property type="project" value="UniProtKB-SubCell"/>
</dbReference>
<evidence type="ECO:0000256" key="11">
    <source>
        <dbReference type="ARBA" id="ARBA00023128"/>
    </source>
</evidence>
<sequence>MDFEEYESLPTKNFSIHMTAGAIAGVMEHCVMYPLDSVKTRMQSLSPNVNYNSISDAIKVVVRQEGIFRLVRGMSAVVIGAGPAHALYFSCYEHLKDKLQTKTARPYYTVAGLSGAIATVLHDAVMTPAEVVKQRLQMHNSPYKTIFDCVKMTYKAEGMRAFYRSYTTQLTMNIPFQSIHFMTYEFCQSLVNRDKLYNPVAHMMSGAVAGAVAAAVTTPLDVVKTLLNTQQHRVRGMIAAFKTVYRVTESRCSDKSFTPKNVLSDDEGPSTIRLLEEREKSVQETRSNWGDTIEDGSENNARSLIDGIGRIYTDKAKWGSALFTGSQVLGKIKMNTTVHGEECDPRSDYFSDTRS</sequence>
<keyword evidence="3 14" id="KW-0813">Transport</keyword>
<proteinExistence type="inferred from homology"/>
<accession>A0AAW2I3E8</accession>
<evidence type="ECO:0000256" key="6">
    <source>
        <dbReference type="ARBA" id="ARBA00022737"/>
    </source>
</evidence>
<dbReference type="EMBL" id="JARGDH010000002">
    <property type="protein sequence ID" value="KAL0276585.1"/>
    <property type="molecule type" value="Genomic_DNA"/>
</dbReference>
<comment type="subcellular location">
    <subcellularLocation>
        <location evidence="1">Mitochondrion inner membrane</location>
        <topology evidence="1">Multi-pass membrane protein</topology>
    </subcellularLocation>
</comment>
<keyword evidence="12 13" id="KW-0472">Membrane</keyword>
<comment type="caution">
    <text evidence="15">The sequence shown here is derived from an EMBL/GenBank/DDBJ whole genome shotgun (WGS) entry which is preliminary data.</text>
</comment>
<keyword evidence="5 13" id="KW-0812">Transmembrane</keyword>
<dbReference type="InterPro" id="IPR023395">
    <property type="entry name" value="MCP_dom_sf"/>
</dbReference>
<keyword evidence="4" id="KW-0410">Iron transport</keyword>
<dbReference type="GO" id="GO:0015093">
    <property type="term" value="F:ferrous iron transmembrane transporter activity"/>
    <property type="evidence" value="ECO:0007669"/>
    <property type="project" value="TreeGrafter"/>
</dbReference>
<evidence type="ECO:0000256" key="2">
    <source>
        <dbReference type="ARBA" id="ARBA00006375"/>
    </source>
</evidence>
<evidence type="ECO:0000256" key="4">
    <source>
        <dbReference type="ARBA" id="ARBA00022496"/>
    </source>
</evidence>
<evidence type="ECO:0000256" key="3">
    <source>
        <dbReference type="ARBA" id="ARBA00022448"/>
    </source>
</evidence>
<evidence type="ECO:0000256" key="8">
    <source>
        <dbReference type="ARBA" id="ARBA00022989"/>
    </source>
</evidence>
<keyword evidence="10" id="KW-0406">Ion transport</keyword>
<evidence type="ECO:0000313" key="15">
    <source>
        <dbReference type="EMBL" id="KAL0276585.1"/>
    </source>
</evidence>
<evidence type="ECO:0000256" key="5">
    <source>
        <dbReference type="ARBA" id="ARBA00022692"/>
    </source>
</evidence>
<feature type="repeat" description="Solcar" evidence="13">
    <location>
        <begin position="106"/>
        <end position="190"/>
    </location>
</feature>
<dbReference type="SUPFAM" id="SSF103506">
    <property type="entry name" value="Mitochondrial carrier"/>
    <property type="match status" value="1"/>
</dbReference>
<dbReference type="Gene3D" id="1.50.40.10">
    <property type="entry name" value="Mitochondrial carrier domain"/>
    <property type="match status" value="2"/>
</dbReference>
<dbReference type="GO" id="GO:0048250">
    <property type="term" value="P:iron import into the mitochondrion"/>
    <property type="evidence" value="ECO:0007669"/>
    <property type="project" value="TreeGrafter"/>
</dbReference>
<evidence type="ECO:0000256" key="9">
    <source>
        <dbReference type="ARBA" id="ARBA00023004"/>
    </source>
</evidence>
<dbReference type="PRINTS" id="PR00926">
    <property type="entry name" value="MITOCARRIER"/>
</dbReference>
<evidence type="ECO:0000256" key="13">
    <source>
        <dbReference type="PROSITE-ProRule" id="PRU00282"/>
    </source>
</evidence>
<dbReference type="AlphaFoldDB" id="A0AAW2I3E8"/>
<evidence type="ECO:0000256" key="12">
    <source>
        <dbReference type="ARBA" id="ARBA00023136"/>
    </source>
</evidence>
<dbReference type="PANTHER" id="PTHR45758">
    <property type="entry name" value="MITOFERRIN-1-RELATED"/>
    <property type="match status" value="1"/>
</dbReference>
<keyword evidence="7" id="KW-0999">Mitochondrion inner membrane</keyword>
<feature type="repeat" description="Solcar" evidence="13">
    <location>
        <begin position="12"/>
        <end position="98"/>
    </location>
</feature>
<dbReference type="FunFam" id="1.50.40.10:FF:000029">
    <property type="entry name" value="Solute carrier family 25 member 28"/>
    <property type="match status" value="1"/>
</dbReference>
<evidence type="ECO:0000256" key="10">
    <source>
        <dbReference type="ARBA" id="ARBA00023065"/>
    </source>
</evidence>
<dbReference type="PROSITE" id="PS50920">
    <property type="entry name" value="SOLCAR"/>
    <property type="match status" value="3"/>
</dbReference>
<dbReference type="InterPro" id="IPR002067">
    <property type="entry name" value="MCP"/>
</dbReference>
<keyword evidence="6" id="KW-0677">Repeat</keyword>
<keyword evidence="11" id="KW-0496">Mitochondrion</keyword>
<evidence type="ECO:0000256" key="1">
    <source>
        <dbReference type="ARBA" id="ARBA00004448"/>
    </source>
</evidence>
<protein>
    <submittedName>
        <fullName evidence="15">Uncharacterized protein</fullName>
    </submittedName>
</protein>
<feature type="repeat" description="Solcar" evidence="13">
    <location>
        <begin position="197"/>
        <end position="281"/>
    </location>
</feature>
<reference evidence="15" key="1">
    <citation type="journal article" date="2024" name="Gigascience">
        <title>Chromosome-level genome of the poultry shaft louse Menopon gallinae provides insight into the host-switching and adaptive evolution of parasitic lice.</title>
        <authorList>
            <person name="Xu Y."/>
            <person name="Ma L."/>
            <person name="Liu S."/>
            <person name="Liang Y."/>
            <person name="Liu Q."/>
            <person name="He Z."/>
            <person name="Tian L."/>
            <person name="Duan Y."/>
            <person name="Cai W."/>
            <person name="Li H."/>
            <person name="Song F."/>
        </authorList>
    </citation>
    <scope>NUCLEOTIDE SEQUENCE</scope>
    <source>
        <strain evidence="15">Cailab_2023a</strain>
    </source>
</reference>
<name>A0AAW2I3E8_9NEOP</name>
<dbReference type="PANTHER" id="PTHR45758:SF20">
    <property type="entry name" value="MITOFERRIN-2"/>
    <property type="match status" value="1"/>
</dbReference>
<dbReference type="InterPro" id="IPR018108">
    <property type="entry name" value="MCP_transmembrane"/>
</dbReference>
<keyword evidence="8" id="KW-1133">Transmembrane helix</keyword>
<dbReference type="Pfam" id="PF00153">
    <property type="entry name" value="Mito_carr"/>
    <property type="match status" value="3"/>
</dbReference>